<feature type="transmembrane region" description="Helical" evidence="15">
    <location>
        <begin position="173"/>
        <end position="197"/>
    </location>
</feature>
<evidence type="ECO:0000259" key="16">
    <source>
        <dbReference type="Pfam" id="PF12632"/>
    </source>
</evidence>
<keyword evidence="12" id="KW-0539">Nucleus</keyword>
<evidence type="ECO:0000256" key="7">
    <source>
        <dbReference type="ARBA" id="ARBA00022692"/>
    </source>
</evidence>
<keyword evidence="11 15" id="KW-0472">Membrane</keyword>
<reference evidence="17 18" key="1">
    <citation type="submission" date="2016-07" db="EMBL/GenBank/DDBJ databases">
        <title>Pervasive Adenine N6-methylation of Active Genes in Fungi.</title>
        <authorList>
            <consortium name="DOE Joint Genome Institute"/>
            <person name="Mondo S.J."/>
            <person name="Dannebaum R.O."/>
            <person name="Kuo R.C."/>
            <person name="Labutti K."/>
            <person name="Haridas S."/>
            <person name="Kuo A."/>
            <person name="Salamov A."/>
            <person name="Ahrendt S.R."/>
            <person name="Lipzen A."/>
            <person name="Sullivan W."/>
            <person name="Andreopoulos W.B."/>
            <person name="Clum A."/>
            <person name="Lindquist E."/>
            <person name="Daum C."/>
            <person name="Ramamoorthy G.K."/>
            <person name="Gryganskyi A."/>
            <person name="Culley D."/>
            <person name="Magnuson J.K."/>
            <person name="James T.Y."/>
            <person name="O'Malley M.A."/>
            <person name="Stajich J.E."/>
            <person name="Spatafora J.W."/>
            <person name="Visel A."/>
            <person name="Grigoriev I.V."/>
        </authorList>
    </citation>
    <scope>NUCLEOTIDE SEQUENCE [LARGE SCALE GENOMIC DNA]</scope>
    <source>
        <strain evidence="17 18">NRRL 2496</strain>
    </source>
</reference>
<proteinExistence type="inferred from homology"/>
<feature type="domain" description="Myosin-binding" evidence="16">
    <location>
        <begin position="160"/>
        <end position="443"/>
    </location>
</feature>
<evidence type="ECO:0000256" key="15">
    <source>
        <dbReference type="SAM" id="Phobius"/>
    </source>
</evidence>
<dbReference type="GO" id="GO:0017022">
    <property type="term" value="F:myosin binding"/>
    <property type="evidence" value="ECO:0007669"/>
    <property type="project" value="InterPro"/>
</dbReference>
<evidence type="ECO:0000256" key="4">
    <source>
        <dbReference type="ARBA" id="ARBA00007245"/>
    </source>
</evidence>
<dbReference type="InterPro" id="IPR026859">
    <property type="entry name" value="Myosin-bd"/>
</dbReference>
<dbReference type="GO" id="GO:0098609">
    <property type="term" value="P:cell-cell adhesion"/>
    <property type="evidence" value="ECO:0007669"/>
    <property type="project" value="InterPro"/>
</dbReference>
<name>A0A1X2HAT6_SYNRA</name>
<keyword evidence="8" id="KW-0965">Cell junction</keyword>
<evidence type="ECO:0000256" key="10">
    <source>
        <dbReference type="ARBA" id="ARBA00023054"/>
    </source>
</evidence>
<dbReference type="OMA" id="DANTNML"/>
<keyword evidence="6" id="KW-1003">Cell membrane</keyword>
<dbReference type="PANTHER" id="PTHR15989:SF5">
    <property type="entry name" value="VEZATIN"/>
    <property type="match status" value="1"/>
</dbReference>
<accession>A0A1X2HAT6</accession>
<evidence type="ECO:0000256" key="5">
    <source>
        <dbReference type="ARBA" id="ARBA00018125"/>
    </source>
</evidence>
<evidence type="ECO:0000256" key="13">
    <source>
        <dbReference type="SAM" id="Coils"/>
    </source>
</evidence>
<evidence type="ECO:0000256" key="1">
    <source>
        <dbReference type="ARBA" id="ARBA00004123"/>
    </source>
</evidence>
<comment type="subcellular location">
    <subcellularLocation>
        <location evidence="2">Cell junction</location>
        <location evidence="2">Adherens junction</location>
    </subcellularLocation>
    <subcellularLocation>
        <location evidence="3">Cell membrane</location>
        <topology evidence="3">Multi-pass membrane protein</topology>
    </subcellularLocation>
    <subcellularLocation>
        <location evidence="1">Nucleus</location>
    </subcellularLocation>
</comment>
<feature type="region of interest" description="Disordered" evidence="14">
    <location>
        <begin position="492"/>
        <end position="526"/>
    </location>
</feature>
<evidence type="ECO:0000256" key="9">
    <source>
        <dbReference type="ARBA" id="ARBA00022989"/>
    </source>
</evidence>
<gene>
    <name evidence="17" type="ORF">BCR43DRAFT_493545</name>
</gene>
<evidence type="ECO:0000313" key="18">
    <source>
        <dbReference type="Proteomes" id="UP000242180"/>
    </source>
</evidence>
<evidence type="ECO:0000256" key="2">
    <source>
        <dbReference type="ARBA" id="ARBA00004536"/>
    </source>
</evidence>
<dbReference type="InParanoid" id="A0A1X2HAT6"/>
<protein>
    <recommendedName>
        <fullName evidence="5">Vezatin</fullName>
    </recommendedName>
</protein>
<sequence>MAEFVVYEDTPLADYLNSIDSAESTVKLAPPPGAKHRKKASTSSFKSWVPRWPSDSIYHYWRSSMLHDTFSTSLPLAEETAFEEKFKYLIVTSPLLNETLMVQPGGRNKKQQKHAAPHMTTDYSTPTSNKRFYGAVGVGTMGTLSALFAALGAETLLVQQQQKPASQTSNASSTPLVTSVIPLTVLLTSSVSVFFVYRHVRRSGIRQLYHTALSRLQSLMENSETLDSKVHRALITIQEIELVSRGYRLSMPLSPVSRIEQTSKARRCIALRSRLSSILRRAFIIYEEAIIDLVGHVDKNGVSRLYDMYNVRSVASLSAVEHDDETSLEFLRALAQLMHTKRRECMMQFLALNIVSEGHDSVRRDYESSWRAVTTVLANLETETISFVNQILDALDTELYKPAPDLGPASDASASPAADGRLRQFVHRLASLDQQIRTVEAKLYICNEDVRQLVTEDSHELRERLRKEYTSIEQDFSQLVVEWEAGRDALSTVLDPPELGPSPSSSTSTPTTPPHKDFPSPLASPNTIADDRKVYDAEDDHALMDLPLPARASVFEAVSDVIEKNANGRSKKSRAERIAEMKAKREEEVRTRANQMDPQHMVFELKNVLDRRATELHLDDDTDQPEQEDLKDDNSKATEQAI</sequence>
<keyword evidence="10 13" id="KW-0175">Coiled coil</keyword>
<keyword evidence="7 15" id="KW-0812">Transmembrane</keyword>
<dbReference type="OrthoDB" id="21151at2759"/>
<evidence type="ECO:0000256" key="3">
    <source>
        <dbReference type="ARBA" id="ARBA00004651"/>
    </source>
</evidence>
<dbReference type="GO" id="GO:0005634">
    <property type="term" value="C:nucleus"/>
    <property type="evidence" value="ECO:0007669"/>
    <property type="project" value="UniProtKB-SubCell"/>
</dbReference>
<evidence type="ECO:0000313" key="17">
    <source>
        <dbReference type="EMBL" id="ORY95755.1"/>
    </source>
</evidence>
<dbReference type="Proteomes" id="UP000242180">
    <property type="component" value="Unassembled WGS sequence"/>
</dbReference>
<feature type="compositionally biased region" description="Low complexity" evidence="14">
    <location>
        <begin position="501"/>
        <end position="510"/>
    </location>
</feature>
<dbReference type="AlphaFoldDB" id="A0A1X2HAT6"/>
<dbReference type="EMBL" id="MCGN01000006">
    <property type="protein sequence ID" value="ORY95755.1"/>
    <property type="molecule type" value="Genomic_DNA"/>
</dbReference>
<dbReference type="STRING" id="13706.A0A1X2HAT6"/>
<feature type="compositionally biased region" description="Acidic residues" evidence="14">
    <location>
        <begin position="620"/>
        <end position="631"/>
    </location>
</feature>
<feature type="coiled-coil region" evidence="13">
    <location>
        <begin position="422"/>
        <end position="482"/>
    </location>
</feature>
<dbReference type="Pfam" id="PF12632">
    <property type="entry name" value="Vezatin"/>
    <property type="match status" value="1"/>
</dbReference>
<comment type="similarity">
    <text evidence="4">Belongs to the vezatin family.</text>
</comment>
<comment type="caution">
    <text evidence="17">The sequence shown here is derived from an EMBL/GenBank/DDBJ whole genome shotgun (WGS) entry which is preliminary data.</text>
</comment>
<feature type="region of interest" description="Disordered" evidence="14">
    <location>
        <begin position="614"/>
        <end position="642"/>
    </location>
</feature>
<dbReference type="GO" id="GO:0005886">
    <property type="term" value="C:plasma membrane"/>
    <property type="evidence" value="ECO:0007669"/>
    <property type="project" value="UniProtKB-SubCell"/>
</dbReference>
<organism evidence="17 18">
    <name type="scientific">Syncephalastrum racemosum</name>
    <name type="common">Filamentous fungus</name>
    <dbReference type="NCBI Taxonomy" id="13706"/>
    <lineage>
        <taxon>Eukaryota</taxon>
        <taxon>Fungi</taxon>
        <taxon>Fungi incertae sedis</taxon>
        <taxon>Mucoromycota</taxon>
        <taxon>Mucoromycotina</taxon>
        <taxon>Mucoromycetes</taxon>
        <taxon>Mucorales</taxon>
        <taxon>Syncephalastraceae</taxon>
        <taxon>Syncephalastrum</taxon>
    </lineage>
</organism>
<keyword evidence="18" id="KW-1185">Reference proteome</keyword>
<evidence type="ECO:0000256" key="14">
    <source>
        <dbReference type="SAM" id="MobiDB-lite"/>
    </source>
</evidence>
<evidence type="ECO:0000256" key="8">
    <source>
        <dbReference type="ARBA" id="ARBA00022949"/>
    </source>
</evidence>
<evidence type="ECO:0000256" key="12">
    <source>
        <dbReference type="ARBA" id="ARBA00023242"/>
    </source>
</evidence>
<dbReference type="PANTHER" id="PTHR15989">
    <property type="entry name" value="VEZATIN"/>
    <property type="match status" value="1"/>
</dbReference>
<keyword evidence="9 15" id="KW-1133">Transmembrane helix</keyword>
<feature type="transmembrane region" description="Helical" evidence="15">
    <location>
        <begin position="132"/>
        <end position="153"/>
    </location>
</feature>
<evidence type="ECO:0000256" key="11">
    <source>
        <dbReference type="ARBA" id="ARBA00023136"/>
    </source>
</evidence>
<dbReference type="InterPro" id="IPR026858">
    <property type="entry name" value="Vezatin"/>
</dbReference>
<evidence type="ECO:0000256" key="6">
    <source>
        <dbReference type="ARBA" id="ARBA00022475"/>
    </source>
</evidence>